<protein>
    <recommendedName>
        <fullName evidence="9">Potassium-transporting ATPase potassium-binding subunit</fullName>
    </recommendedName>
    <alternativeName>
        <fullName evidence="9">ATP phosphohydrolase [potassium-transporting] A chain</fullName>
    </alternativeName>
    <alternativeName>
        <fullName evidence="9">Potassium-binding and translocating subunit A</fullName>
    </alternativeName>
    <alternativeName>
        <fullName evidence="9">Potassium-translocating ATPase A chain</fullName>
    </alternativeName>
</protein>
<evidence type="ECO:0000256" key="2">
    <source>
        <dbReference type="ARBA" id="ARBA00022475"/>
    </source>
</evidence>
<evidence type="ECO:0000256" key="3">
    <source>
        <dbReference type="ARBA" id="ARBA00022538"/>
    </source>
</evidence>
<evidence type="ECO:0000256" key="4">
    <source>
        <dbReference type="ARBA" id="ARBA00022692"/>
    </source>
</evidence>
<name>A0A1W1Y9L5_9FIRM</name>
<feature type="transmembrane region" description="Helical" evidence="9">
    <location>
        <begin position="423"/>
        <end position="442"/>
    </location>
</feature>
<feature type="transmembrane region" description="Helical" evidence="9">
    <location>
        <begin position="383"/>
        <end position="402"/>
    </location>
</feature>
<feature type="transmembrane region" description="Helical" evidence="9">
    <location>
        <begin position="331"/>
        <end position="351"/>
    </location>
</feature>
<feature type="transmembrane region" description="Helical" evidence="9">
    <location>
        <begin position="65"/>
        <end position="86"/>
    </location>
</feature>
<evidence type="ECO:0000313" key="10">
    <source>
        <dbReference type="EMBL" id="SMC32852.1"/>
    </source>
</evidence>
<keyword evidence="8 9" id="KW-0472">Membrane</keyword>
<dbReference type="Pfam" id="PF03814">
    <property type="entry name" value="KdpA"/>
    <property type="match status" value="1"/>
</dbReference>
<organism evidence="10 11">
    <name type="scientific">Sporomusa malonica</name>
    <dbReference type="NCBI Taxonomy" id="112901"/>
    <lineage>
        <taxon>Bacteria</taxon>
        <taxon>Bacillati</taxon>
        <taxon>Bacillota</taxon>
        <taxon>Negativicutes</taxon>
        <taxon>Selenomonadales</taxon>
        <taxon>Sporomusaceae</taxon>
        <taxon>Sporomusa</taxon>
    </lineage>
</organism>
<keyword evidence="7 9" id="KW-0406">Ion transport</keyword>
<dbReference type="EMBL" id="FWXI01000001">
    <property type="protein sequence ID" value="SMC32852.1"/>
    <property type="molecule type" value="Genomic_DNA"/>
</dbReference>
<dbReference type="AlphaFoldDB" id="A0A1W1Y9L5"/>
<feature type="transmembrane region" description="Helical" evidence="9">
    <location>
        <begin position="530"/>
        <end position="553"/>
    </location>
</feature>
<dbReference type="GO" id="GO:0005886">
    <property type="term" value="C:plasma membrane"/>
    <property type="evidence" value="ECO:0007669"/>
    <property type="project" value="UniProtKB-SubCell"/>
</dbReference>
<evidence type="ECO:0000256" key="9">
    <source>
        <dbReference type="HAMAP-Rule" id="MF_00275"/>
    </source>
</evidence>
<feature type="transmembrane region" description="Helical" evidence="9">
    <location>
        <begin position="177"/>
        <end position="194"/>
    </location>
</feature>
<dbReference type="RefSeq" id="WP_084573680.1">
    <property type="nucleotide sequence ID" value="NZ_CP155572.1"/>
</dbReference>
<keyword evidence="4 9" id="KW-0812">Transmembrane</keyword>
<keyword evidence="2 9" id="KW-1003">Cell membrane</keyword>
<evidence type="ECO:0000256" key="5">
    <source>
        <dbReference type="ARBA" id="ARBA00022958"/>
    </source>
</evidence>
<dbReference type="InterPro" id="IPR004623">
    <property type="entry name" value="KdpA"/>
</dbReference>
<evidence type="ECO:0000256" key="7">
    <source>
        <dbReference type="ARBA" id="ARBA00023065"/>
    </source>
</evidence>
<dbReference type="Proteomes" id="UP000192738">
    <property type="component" value="Unassembled WGS sequence"/>
</dbReference>
<comment type="similarity">
    <text evidence="9">Belongs to the KdpA family.</text>
</comment>
<comment type="subunit">
    <text evidence="9">The system is composed of three essential subunits: KdpA, KdpB and KdpC.</text>
</comment>
<feature type="transmembrane region" description="Helical" evidence="9">
    <location>
        <begin position="254"/>
        <end position="273"/>
    </location>
</feature>
<dbReference type="HAMAP" id="MF_00275">
    <property type="entry name" value="KdpA"/>
    <property type="match status" value="1"/>
</dbReference>
<evidence type="ECO:0000313" key="11">
    <source>
        <dbReference type="Proteomes" id="UP000192738"/>
    </source>
</evidence>
<evidence type="ECO:0000256" key="6">
    <source>
        <dbReference type="ARBA" id="ARBA00022989"/>
    </source>
</evidence>
<evidence type="ECO:0000256" key="8">
    <source>
        <dbReference type="ARBA" id="ARBA00023136"/>
    </source>
</evidence>
<feature type="transmembrane region" description="Helical" evidence="9">
    <location>
        <begin position="134"/>
        <end position="156"/>
    </location>
</feature>
<feature type="transmembrane region" description="Helical" evidence="9">
    <location>
        <begin position="285"/>
        <end position="304"/>
    </location>
</feature>
<dbReference type="STRING" id="112901.SAMN04488500_101149"/>
<keyword evidence="6 9" id="KW-1133">Transmembrane helix</keyword>
<keyword evidence="11" id="KW-1185">Reference proteome</keyword>
<sequence>MTTDIVLFIVFLAVLIILAWPLGNYMANVFSLKQTMFDRLFAPIEKIIYRMAGLNDMAEMNWKEYAINLVFFNLFGMTAVYLIQLLQGYLPFNPENMASVAPWHVAFNTAVSFMTNTNWQAYGGESTMSYFTQMAALTVQNFVSAATGLAVAVALIRGLTRKTTDEIGNFWVDLVRGIVRVLMPLSIIVALMLVQQGVLQNLSPYITVQTLEGAGQKLAMGPVASQEAIKMLGTNGGGFFNANSAHPFENPTPLTNFMEIVSIFLIPTALLFTYGQLARDKRQGYAVLGAMMLLFICMLGGTYASELYGNPIMGGLGISSPASLEGKEVRFGIGGSALFATVTTAASCGAVNAMHDSLTPLGGLIPMLQIMLGEVVVGGVGAGFYGMMVYVVMTVFIVGLMVGRTPEYLGKKIEAWEMKMATLAILIPSVVILVGSAIAAATEVGTSSIANPGPHGLSEILYAFASGAGNNGSAFGGLTANTLFYDLMLALAMLLGRFGVILPVLAIAGSMAGKKVSPAGPGTFCTTSSLFVILLAGVVLVVGALTFLPALALGPIVEHLIMLQGATF</sequence>
<feature type="transmembrane region" description="Helical" evidence="9">
    <location>
        <begin position="358"/>
        <end position="377"/>
    </location>
</feature>
<gene>
    <name evidence="9" type="primary">kdpA</name>
    <name evidence="10" type="ORF">SAMN04488500_101149</name>
</gene>
<accession>A0A1W1Y9L5</accession>
<reference evidence="10 11" key="1">
    <citation type="submission" date="2017-04" db="EMBL/GenBank/DDBJ databases">
        <authorList>
            <person name="Afonso C.L."/>
            <person name="Miller P.J."/>
            <person name="Scott M.A."/>
            <person name="Spackman E."/>
            <person name="Goraichik I."/>
            <person name="Dimitrov K.M."/>
            <person name="Suarez D.L."/>
            <person name="Swayne D.E."/>
        </authorList>
    </citation>
    <scope>NUCLEOTIDE SEQUENCE [LARGE SCALE GENOMIC DNA]</scope>
    <source>
        <strain evidence="10 11">DSM 5090</strain>
    </source>
</reference>
<dbReference type="PANTHER" id="PTHR30607:SF2">
    <property type="entry name" value="POTASSIUM-TRANSPORTING ATPASE POTASSIUM-BINDING SUBUNIT"/>
    <property type="match status" value="1"/>
</dbReference>
<keyword evidence="5 9" id="KW-0630">Potassium</keyword>
<feature type="transmembrane region" description="Helical" evidence="9">
    <location>
        <begin position="6"/>
        <end position="27"/>
    </location>
</feature>
<feature type="transmembrane region" description="Helical" evidence="9">
    <location>
        <begin position="487"/>
        <end position="509"/>
    </location>
</feature>
<dbReference type="PANTHER" id="PTHR30607">
    <property type="entry name" value="POTASSIUM-TRANSPORTING ATPASE A CHAIN"/>
    <property type="match status" value="1"/>
</dbReference>
<dbReference type="OrthoDB" id="9763796at2"/>
<comment type="subcellular location">
    <subcellularLocation>
        <location evidence="9">Cell membrane</location>
        <topology evidence="9">Multi-pass membrane protein</topology>
    </subcellularLocation>
</comment>
<keyword evidence="3 9" id="KW-0633">Potassium transport</keyword>
<proteinExistence type="inferred from homology"/>
<keyword evidence="1 9" id="KW-0813">Transport</keyword>
<dbReference type="NCBIfam" id="TIGR00680">
    <property type="entry name" value="kdpA"/>
    <property type="match status" value="1"/>
</dbReference>
<comment type="function">
    <text evidence="9">Part of the high-affinity ATP-driven potassium transport (or Kdp) system, which catalyzes the hydrolysis of ATP coupled with the electrogenic transport of potassium into the cytoplasm. This subunit binds the extracellular potassium ions and delivers the ions to the membrane domain of KdpB through an intramembrane tunnel.</text>
</comment>
<dbReference type="PIRSF" id="PIRSF001294">
    <property type="entry name" value="K_ATPaseA"/>
    <property type="match status" value="1"/>
</dbReference>
<evidence type="ECO:0000256" key="1">
    <source>
        <dbReference type="ARBA" id="ARBA00022448"/>
    </source>
</evidence>
<dbReference type="GO" id="GO:0008556">
    <property type="term" value="F:P-type potassium transmembrane transporter activity"/>
    <property type="evidence" value="ECO:0007669"/>
    <property type="project" value="InterPro"/>
</dbReference>
<dbReference type="GO" id="GO:0030955">
    <property type="term" value="F:potassium ion binding"/>
    <property type="evidence" value="ECO:0007669"/>
    <property type="project" value="UniProtKB-UniRule"/>
</dbReference>